<keyword evidence="5" id="KW-0472">Membrane</keyword>
<dbReference type="EC" id="2.4.1.-" evidence="5"/>
<evidence type="ECO:0000313" key="8">
    <source>
        <dbReference type="Proteomes" id="UP000745764"/>
    </source>
</evidence>
<feature type="compositionally biased region" description="Low complexity" evidence="6">
    <location>
        <begin position="411"/>
        <end position="436"/>
    </location>
</feature>
<dbReference type="InterPro" id="IPR017853">
    <property type="entry name" value="GH"/>
</dbReference>
<feature type="non-terminal residue" evidence="7">
    <location>
        <position position="460"/>
    </location>
</feature>
<keyword evidence="5" id="KW-0808">Transferase</keyword>
<dbReference type="EMBL" id="CAINUL010000003">
    <property type="protein sequence ID" value="CAD0108768.1"/>
    <property type="molecule type" value="Genomic_DNA"/>
</dbReference>
<dbReference type="Gene3D" id="3.20.20.80">
    <property type="entry name" value="Glycosidases"/>
    <property type="match status" value="1"/>
</dbReference>
<dbReference type="GO" id="GO:0071970">
    <property type="term" value="P:fungal-type cell wall (1-&gt;3)-beta-D-glucan biosynthetic process"/>
    <property type="evidence" value="ECO:0007669"/>
    <property type="project" value="TreeGrafter"/>
</dbReference>
<keyword evidence="5" id="KW-0449">Lipoprotein</keyword>
<keyword evidence="8" id="KW-1185">Reference proteome</keyword>
<dbReference type="AlphaFoldDB" id="A0A9N8KFN0"/>
<accession>A0A9N8KFN0</accession>
<evidence type="ECO:0000313" key="7">
    <source>
        <dbReference type="EMBL" id="CAD0108768.1"/>
    </source>
</evidence>
<evidence type="ECO:0000256" key="1">
    <source>
        <dbReference type="ARBA" id="ARBA00004609"/>
    </source>
</evidence>
<dbReference type="Pfam" id="PF03198">
    <property type="entry name" value="Glyco_hydro_72"/>
    <property type="match status" value="1"/>
</dbReference>
<name>A0A9N8KFN0_9PEZI</name>
<dbReference type="OrthoDB" id="421038at2759"/>
<feature type="chain" id="PRO_5040539185" description="1,3-beta-glucanosyltransferase" evidence="5">
    <location>
        <begin position="22"/>
        <end position="460"/>
    </location>
</feature>
<gene>
    <name evidence="7" type="ORF">AWRI4620_LOCUS3023</name>
</gene>
<dbReference type="InterPro" id="IPR004886">
    <property type="entry name" value="Glucanosyltransferase"/>
</dbReference>
<feature type="signal peptide" evidence="5">
    <location>
        <begin position="1"/>
        <end position="21"/>
    </location>
</feature>
<comment type="function">
    <text evidence="5">Splits internally a 1,3-beta-glucan molecule and transfers the newly generated reducing end (the donor) to the non-reducing end of another 1,3-beta-glucan molecule (the acceptor) forming a 1,3-beta linkage, resulting in the elongation of 1,3-beta-glucan chains in the cell wall.</text>
</comment>
<sequence>NLPVMRYSIASFALLAGLTAAVDPVEVRGQDFVNSVSGDRFVVVGVDYQPGGQGAISANNDQDVLSDAEACTRDAALMQSLGVNTIRSYNTLNHDECMSIFNGVGIYVILDVNTPLYGQHIDRSNPASTYTREYMEHVFTVIEAFKSYPNLLGFFGGNEIINDLETADENPSYMRAVQRDMKDYIAARADRPIPVGYSAADVREFTEDTYNYLACDNGDSSASDFFGLNSYSCFETAEYDVLVEMFSNASIPVFFSEYGCNDPSPRVFEEVEALYSPRMTVMSGGLNNYGLVDISSNGSVQLRSDYNSLQEQYSRINVTLLEASNDTATAIIAPRCSSDLIQADDFSDEFDIPSRPSGVDALISSGISNPPTGALVSVTATAVALPVYGVGGASMSNLVITPTNEANHPVGTASRTSSRSGTASGSSTSTGASAGATQSGAAHRLSGAVILALGAAVFAL</sequence>
<evidence type="ECO:0000256" key="6">
    <source>
        <dbReference type="SAM" id="MobiDB-lite"/>
    </source>
</evidence>
<keyword evidence="3 5" id="KW-0732">Signal</keyword>
<comment type="similarity">
    <text evidence="2 5">Belongs to the glycosyl hydrolase 72 family.</text>
</comment>
<comment type="caution">
    <text evidence="7">The sequence shown here is derived from an EMBL/GenBank/DDBJ whole genome shotgun (WGS) entry which is preliminary data.</text>
</comment>
<evidence type="ECO:0000256" key="2">
    <source>
        <dbReference type="ARBA" id="ARBA00007528"/>
    </source>
</evidence>
<dbReference type="SUPFAM" id="SSF51445">
    <property type="entry name" value="(Trans)glycosidases"/>
    <property type="match status" value="1"/>
</dbReference>
<dbReference type="Proteomes" id="UP000745764">
    <property type="component" value="Unassembled WGS sequence"/>
</dbReference>
<feature type="region of interest" description="Disordered" evidence="6">
    <location>
        <begin position="403"/>
        <end position="436"/>
    </location>
</feature>
<organism evidence="7 8">
    <name type="scientific">Aureobasidium uvarum</name>
    <dbReference type="NCBI Taxonomy" id="2773716"/>
    <lineage>
        <taxon>Eukaryota</taxon>
        <taxon>Fungi</taxon>
        <taxon>Dikarya</taxon>
        <taxon>Ascomycota</taxon>
        <taxon>Pezizomycotina</taxon>
        <taxon>Dothideomycetes</taxon>
        <taxon>Dothideomycetidae</taxon>
        <taxon>Dothideales</taxon>
        <taxon>Saccotheciaceae</taxon>
        <taxon>Aureobasidium</taxon>
    </lineage>
</organism>
<dbReference type="GO" id="GO:0042124">
    <property type="term" value="F:1,3-beta-glucanosyltransferase activity"/>
    <property type="evidence" value="ECO:0007669"/>
    <property type="project" value="TreeGrafter"/>
</dbReference>
<dbReference type="GO" id="GO:0098552">
    <property type="term" value="C:side of membrane"/>
    <property type="evidence" value="ECO:0007669"/>
    <property type="project" value="UniProtKB-KW"/>
</dbReference>
<keyword evidence="5" id="KW-0336">GPI-anchor</keyword>
<reference evidence="7" key="1">
    <citation type="submission" date="2020-06" db="EMBL/GenBank/DDBJ databases">
        <authorList>
            <person name="Onetto C."/>
        </authorList>
    </citation>
    <scope>NUCLEOTIDE SEQUENCE</scope>
</reference>
<proteinExistence type="inferred from homology"/>
<dbReference type="GO" id="GO:0031505">
    <property type="term" value="P:fungal-type cell wall organization"/>
    <property type="evidence" value="ECO:0007669"/>
    <property type="project" value="TreeGrafter"/>
</dbReference>
<comment type="subcellular location">
    <subcellularLocation>
        <location evidence="1 5">Cell membrane</location>
        <topology evidence="1 5">Lipid-anchor</topology>
        <topology evidence="1 5">GPI-anchor</topology>
    </subcellularLocation>
</comment>
<dbReference type="GO" id="GO:0005886">
    <property type="term" value="C:plasma membrane"/>
    <property type="evidence" value="ECO:0007669"/>
    <property type="project" value="UniProtKB-SubCell"/>
</dbReference>
<protein>
    <recommendedName>
        <fullName evidence="5">1,3-beta-glucanosyltransferase</fullName>
        <ecNumber evidence="5">2.4.1.-</ecNumber>
    </recommendedName>
</protein>
<evidence type="ECO:0000256" key="5">
    <source>
        <dbReference type="RuleBase" id="RU361209"/>
    </source>
</evidence>
<dbReference type="PANTHER" id="PTHR31468:SF4">
    <property type="entry name" value="1,3-BETA-GLUCANOSYLTRANSFERASE GAS3-RELATED"/>
    <property type="match status" value="1"/>
</dbReference>
<dbReference type="PANTHER" id="PTHR31468">
    <property type="entry name" value="1,3-BETA-GLUCANOSYLTRANSFERASE GAS1"/>
    <property type="match status" value="1"/>
</dbReference>
<keyword evidence="4" id="KW-0325">Glycoprotein</keyword>
<evidence type="ECO:0000256" key="4">
    <source>
        <dbReference type="ARBA" id="ARBA00023180"/>
    </source>
</evidence>
<evidence type="ECO:0000256" key="3">
    <source>
        <dbReference type="ARBA" id="ARBA00022729"/>
    </source>
</evidence>